<evidence type="ECO:0000313" key="2">
    <source>
        <dbReference type="EMBL" id="TWU08630.1"/>
    </source>
</evidence>
<feature type="compositionally biased region" description="Basic residues" evidence="1">
    <location>
        <begin position="21"/>
        <end position="31"/>
    </location>
</feature>
<dbReference type="EMBL" id="SJPP01000002">
    <property type="protein sequence ID" value="TWU08630.1"/>
    <property type="molecule type" value="Genomic_DNA"/>
</dbReference>
<evidence type="ECO:0000313" key="3">
    <source>
        <dbReference type="Proteomes" id="UP000320735"/>
    </source>
</evidence>
<dbReference type="AlphaFoldDB" id="A0A5C6B9J8"/>
<accession>A0A5C6B9J8</accession>
<reference evidence="2 3" key="1">
    <citation type="submission" date="2019-02" db="EMBL/GenBank/DDBJ databases">
        <title>Deep-cultivation of Planctomycetes and their phenomic and genomic characterization uncovers novel biology.</title>
        <authorList>
            <person name="Wiegand S."/>
            <person name="Jogler M."/>
            <person name="Boedeker C."/>
            <person name="Pinto D."/>
            <person name="Vollmers J."/>
            <person name="Rivas-Marin E."/>
            <person name="Kohn T."/>
            <person name="Peeters S.H."/>
            <person name="Heuer A."/>
            <person name="Rast P."/>
            <person name="Oberbeckmann S."/>
            <person name="Bunk B."/>
            <person name="Jeske O."/>
            <person name="Meyerdierks A."/>
            <person name="Storesund J.E."/>
            <person name="Kallscheuer N."/>
            <person name="Luecker S."/>
            <person name="Lage O.M."/>
            <person name="Pohl T."/>
            <person name="Merkel B.J."/>
            <person name="Hornburger P."/>
            <person name="Mueller R.-W."/>
            <person name="Bruemmer F."/>
            <person name="Labrenz M."/>
            <person name="Spormann A.M."/>
            <person name="Op Den Camp H."/>
            <person name="Overmann J."/>
            <person name="Amann R."/>
            <person name="Jetten M.S.M."/>
            <person name="Mascher T."/>
            <person name="Medema M.H."/>
            <person name="Devos D.P."/>
            <person name="Kaster A.-K."/>
            <person name="Ovreas L."/>
            <person name="Rohde M."/>
            <person name="Galperin M.Y."/>
            <person name="Jogler C."/>
        </authorList>
    </citation>
    <scope>NUCLEOTIDE SEQUENCE [LARGE SCALE GENOMIC DNA]</scope>
    <source>
        <strain evidence="2 3">CA54</strain>
    </source>
</reference>
<dbReference type="Proteomes" id="UP000320735">
    <property type="component" value="Unassembled WGS sequence"/>
</dbReference>
<gene>
    <name evidence="2" type="ORF">CA54_38640</name>
</gene>
<sequence>MMVTADKGDFKSDAFRERAHGERKRRERKRLKTSRGAFVPLNQSAETFAANDLIEYDPIVLRGRICA</sequence>
<feature type="compositionally biased region" description="Basic and acidic residues" evidence="1">
    <location>
        <begin position="1"/>
        <end position="20"/>
    </location>
</feature>
<comment type="caution">
    <text evidence="2">The sequence shown here is derived from an EMBL/GenBank/DDBJ whole genome shotgun (WGS) entry which is preliminary data.</text>
</comment>
<name>A0A5C6B9J8_9PLAN</name>
<organism evidence="2 3">
    <name type="scientific">Symmachiella macrocystis</name>
    <dbReference type="NCBI Taxonomy" id="2527985"/>
    <lineage>
        <taxon>Bacteria</taxon>
        <taxon>Pseudomonadati</taxon>
        <taxon>Planctomycetota</taxon>
        <taxon>Planctomycetia</taxon>
        <taxon>Planctomycetales</taxon>
        <taxon>Planctomycetaceae</taxon>
        <taxon>Symmachiella</taxon>
    </lineage>
</organism>
<feature type="region of interest" description="Disordered" evidence="1">
    <location>
        <begin position="1"/>
        <end position="31"/>
    </location>
</feature>
<protein>
    <submittedName>
        <fullName evidence="2">Uncharacterized protein</fullName>
    </submittedName>
</protein>
<proteinExistence type="predicted"/>
<keyword evidence="3" id="KW-1185">Reference proteome</keyword>
<evidence type="ECO:0000256" key="1">
    <source>
        <dbReference type="SAM" id="MobiDB-lite"/>
    </source>
</evidence>